<evidence type="ECO:0000313" key="2">
    <source>
        <dbReference type="Proteomes" id="UP001183619"/>
    </source>
</evidence>
<reference evidence="1 2" key="1">
    <citation type="submission" date="2023-07" db="EMBL/GenBank/DDBJ databases">
        <title>Sequencing the genomes of 1000 actinobacteria strains.</title>
        <authorList>
            <person name="Klenk H.-P."/>
        </authorList>
    </citation>
    <scope>NUCLEOTIDE SEQUENCE [LARGE SCALE GENOMIC DNA]</scope>
    <source>
        <strain evidence="1 2">DSM 44508</strain>
    </source>
</reference>
<comment type="caution">
    <text evidence="1">The sequence shown here is derived from an EMBL/GenBank/DDBJ whole genome shotgun (WGS) entry which is preliminary data.</text>
</comment>
<gene>
    <name evidence="1" type="ORF">J2S37_000645</name>
</gene>
<sequence>MPRIGSKGELVGGIVADLLFLVGILAGSMDPFAFILSQPSVAQCRDVAVKKVRAVHRRPVSLRKSDITSAESVLRAAKIVPALSPAPLSLECCVSGLSVLAPAQREASAGLFVRAPLQLLARVDVLLGGVGRPVDASAAACLSTLAAVITNPRAQQELLPAVVHATIVRGAVFGPRRVAVAVVASRVAAVAVGFDPLGLCVPEVFFNRHKKTYAQLLANSDSAEGMTKWCEFYLDAMSAGADEAEGIAAAVS</sequence>
<accession>A0ABU2B663</accession>
<evidence type="ECO:0000313" key="1">
    <source>
        <dbReference type="EMBL" id="MDR7354107.1"/>
    </source>
</evidence>
<dbReference type="EMBL" id="JAVDYF010000001">
    <property type="protein sequence ID" value="MDR7354107.1"/>
    <property type="molecule type" value="Genomic_DNA"/>
</dbReference>
<proteinExistence type="predicted"/>
<protein>
    <submittedName>
        <fullName evidence="1">Uncharacterized protein</fullName>
    </submittedName>
</protein>
<dbReference type="Proteomes" id="UP001183619">
    <property type="component" value="Unassembled WGS sequence"/>
</dbReference>
<dbReference type="RefSeq" id="WP_277104203.1">
    <property type="nucleotide sequence ID" value="NZ_BAAAJS010000038.1"/>
</dbReference>
<name>A0ABU2B663_9CORY</name>
<organism evidence="1 2">
    <name type="scientific">Corynebacterium felinum</name>
    <dbReference type="NCBI Taxonomy" id="131318"/>
    <lineage>
        <taxon>Bacteria</taxon>
        <taxon>Bacillati</taxon>
        <taxon>Actinomycetota</taxon>
        <taxon>Actinomycetes</taxon>
        <taxon>Mycobacteriales</taxon>
        <taxon>Corynebacteriaceae</taxon>
        <taxon>Corynebacterium</taxon>
    </lineage>
</organism>
<keyword evidence="2" id="KW-1185">Reference proteome</keyword>